<keyword evidence="2" id="KW-0813">Transport</keyword>
<feature type="chain" id="PRO_5043046719" description="TonB-dependent receptor-like beta-barrel domain-containing protein" evidence="11">
    <location>
        <begin position="17"/>
        <end position="1006"/>
    </location>
</feature>
<evidence type="ECO:0000256" key="8">
    <source>
        <dbReference type="ARBA" id="ARBA00023170"/>
    </source>
</evidence>
<dbReference type="GO" id="GO:0009279">
    <property type="term" value="C:cell outer membrane"/>
    <property type="evidence" value="ECO:0007669"/>
    <property type="project" value="UniProtKB-SubCell"/>
</dbReference>
<evidence type="ECO:0000313" key="14">
    <source>
        <dbReference type="Proteomes" id="UP001317532"/>
    </source>
</evidence>
<reference evidence="13 14" key="1">
    <citation type="journal article" date="2022" name="ISME Commun">
        <title>Vulcanimicrobium alpinus gen. nov. sp. nov., the first cultivated representative of the candidate phylum 'Eremiobacterota', is a metabolically versatile aerobic anoxygenic phototroph.</title>
        <authorList>
            <person name="Yabe S."/>
            <person name="Muto K."/>
            <person name="Abe K."/>
            <person name="Yokota A."/>
            <person name="Staudigel H."/>
            <person name="Tebo B.M."/>
        </authorList>
    </citation>
    <scope>NUCLEOTIDE SEQUENCE [LARGE SCALE GENOMIC DNA]</scope>
    <source>
        <strain evidence="13 14">WC8-2</strain>
    </source>
</reference>
<dbReference type="PANTHER" id="PTHR30069:SF29">
    <property type="entry name" value="HEMOGLOBIN AND HEMOGLOBIN-HAPTOGLOBIN-BINDING PROTEIN 1-RELATED"/>
    <property type="match status" value="1"/>
</dbReference>
<keyword evidence="8" id="KW-0675">Receptor</keyword>
<evidence type="ECO:0000256" key="6">
    <source>
        <dbReference type="ARBA" id="ARBA00023077"/>
    </source>
</evidence>
<keyword evidence="14" id="KW-1185">Reference proteome</keyword>
<dbReference type="Pfam" id="PF00593">
    <property type="entry name" value="TonB_dep_Rec_b-barrel"/>
    <property type="match status" value="1"/>
</dbReference>
<dbReference type="Gene3D" id="2.60.40.1120">
    <property type="entry name" value="Carboxypeptidase-like, regulatory domain"/>
    <property type="match status" value="1"/>
</dbReference>
<dbReference type="PANTHER" id="PTHR30069">
    <property type="entry name" value="TONB-DEPENDENT OUTER MEMBRANE RECEPTOR"/>
    <property type="match status" value="1"/>
</dbReference>
<gene>
    <name evidence="13" type="ORF">WPS_07600</name>
</gene>
<dbReference type="SUPFAM" id="SSF49464">
    <property type="entry name" value="Carboxypeptidase regulatory domain-like"/>
    <property type="match status" value="1"/>
</dbReference>
<dbReference type="RefSeq" id="WP_317996520.1">
    <property type="nucleotide sequence ID" value="NZ_AP025523.1"/>
</dbReference>
<evidence type="ECO:0000256" key="1">
    <source>
        <dbReference type="ARBA" id="ARBA00004571"/>
    </source>
</evidence>
<dbReference type="GO" id="GO:0015344">
    <property type="term" value="F:siderophore uptake transmembrane transporter activity"/>
    <property type="evidence" value="ECO:0007669"/>
    <property type="project" value="TreeGrafter"/>
</dbReference>
<evidence type="ECO:0000256" key="5">
    <source>
        <dbReference type="ARBA" id="ARBA00022729"/>
    </source>
</evidence>
<evidence type="ECO:0000259" key="12">
    <source>
        <dbReference type="Pfam" id="PF00593"/>
    </source>
</evidence>
<dbReference type="InterPro" id="IPR000531">
    <property type="entry name" value="Beta-barrel_TonB"/>
</dbReference>
<dbReference type="AlphaFoldDB" id="A0AAN1XV07"/>
<organism evidence="13 14">
    <name type="scientific">Vulcanimicrobium alpinum</name>
    <dbReference type="NCBI Taxonomy" id="3016050"/>
    <lineage>
        <taxon>Bacteria</taxon>
        <taxon>Bacillati</taxon>
        <taxon>Vulcanimicrobiota</taxon>
        <taxon>Vulcanimicrobiia</taxon>
        <taxon>Vulcanimicrobiales</taxon>
        <taxon>Vulcanimicrobiaceae</taxon>
        <taxon>Vulcanimicrobium</taxon>
    </lineage>
</organism>
<proteinExistence type="predicted"/>
<dbReference type="SUPFAM" id="SSF56935">
    <property type="entry name" value="Porins"/>
    <property type="match status" value="1"/>
</dbReference>
<dbReference type="Gene3D" id="2.40.170.20">
    <property type="entry name" value="TonB-dependent receptor, beta-barrel domain"/>
    <property type="match status" value="1"/>
</dbReference>
<keyword evidence="6" id="KW-0798">TonB box</keyword>
<evidence type="ECO:0000256" key="10">
    <source>
        <dbReference type="SAM" id="MobiDB-lite"/>
    </source>
</evidence>
<evidence type="ECO:0000256" key="4">
    <source>
        <dbReference type="ARBA" id="ARBA00022692"/>
    </source>
</evidence>
<dbReference type="InterPro" id="IPR039426">
    <property type="entry name" value="TonB-dep_rcpt-like"/>
</dbReference>
<dbReference type="GO" id="GO:0044718">
    <property type="term" value="P:siderophore transmembrane transport"/>
    <property type="evidence" value="ECO:0007669"/>
    <property type="project" value="TreeGrafter"/>
</dbReference>
<evidence type="ECO:0000256" key="2">
    <source>
        <dbReference type="ARBA" id="ARBA00022448"/>
    </source>
</evidence>
<name>A0AAN1XV07_UNVUL</name>
<dbReference type="EMBL" id="AP025523">
    <property type="protein sequence ID" value="BDE05484.1"/>
    <property type="molecule type" value="Genomic_DNA"/>
</dbReference>
<dbReference type="KEGG" id="vab:WPS_07600"/>
<dbReference type="Proteomes" id="UP001317532">
    <property type="component" value="Chromosome"/>
</dbReference>
<sequence>MAVATFLAATFGAASAGTTGNINGTITAVNGTALAGVQVIAISPSAKYTATTDAKGFFAIAGVTPDTYSVILSASGYSPYTVSGVTVFQDQTVAVNQQLNTALRTIGRTAARNQASAFQPTVPENTINLGATQIQTQLGKKNNVSESNLLVSLPGASLDSSGYPVLRGGRENEEGFQFEGIDYTDAFTSQFVNSLALNNAGNFQLTPGAGDASSGNTGTGVINLLTKRGSYPAFGSLDAELLTRIVGKQLAGEYGFATPDGKVSNYTTYTFNDQDRIYGPYGADPASIGAFFSTQHQHGNDLINNFVYKFGKNNNQSLQALYQNQWFIFNGNYGGGVNQLPYKTNDPYALSRIRVYTGLTPAQFLPLLQPYLGQTSQTDLLQYVSGSTQPNETIKLQYSLNPGPSSFYTVKYYKVNSVAQFRRPFNSEDSLGNYYFSEQGGQRTGFAGDGNLQLGNKHLLKFGGKYELLTPVFGYASPVFGAEVLGPILGNGNEIKDFLPGGYLAKNGFFDQTVPVFWESTSTVRQDTSAYVTDSWSPTSRLKIDAGVRLDISNYRYPSPTRNPELFATNPDGSALTSIDSAQRNPHIIEPRFAFAYQFGRNDAIRGSYARTVEFPPLADVDAFVNRAYYNSLPYSNLPATQPVCGISGTGKCASYGEQLFWENQNFSGVPFQPIKPETFSNFDFSYSHQFPNNLSVKITPFYRRGYDALVQYATVRTVNGVPVTDPVTGAYQFNPSQSSNLGINRTTGVELYITKDNPGPGFSGSISATYLNEFSNVIPLSASEDFFPTIPAASALLGKVYRVGFLSPFQATAALAYQTKSGFRINPIVSYNIGYPISYGNSTAYLAGGKPLNVPNTNVTSGFGSSVAPNYVDPLNPGTLQRPNIAASRGTNEGNDPGSKLSAQRVTANLSIEFTPSRTQKGGTYGLFISNLFNQVYGQPSLNSRWQPVATGLAGPTTGKVSQTVLFPGVGFANYDYVQRFGNQPYIITPNGAPRLFRLYYQFAF</sequence>
<keyword evidence="5 11" id="KW-0732">Signal</keyword>
<keyword evidence="3" id="KW-1134">Transmembrane beta strand</keyword>
<protein>
    <recommendedName>
        <fullName evidence="12">TonB-dependent receptor-like beta-barrel domain-containing protein</fullName>
    </recommendedName>
</protein>
<dbReference type="InterPro" id="IPR008969">
    <property type="entry name" value="CarboxyPept-like_regulatory"/>
</dbReference>
<keyword evidence="9" id="KW-0998">Cell outer membrane</keyword>
<evidence type="ECO:0000313" key="13">
    <source>
        <dbReference type="EMBL" id="BDE05484.1"/>
    </source>
</evidence>
<feature type="region of interest" description="Disordered" evidence="10">
    <location>
        <begin position="883"/>
        <end position="902"/>
    </location>
</feature>
<accession>A0AAN1XV07</accession>
<evidence type="ECO:0000256" key="9">
    <source>
        <dbReference type="ARBA" id="ARBA00023237"/>
    </source>
</evidence>
<comment type="subcellular location">
    <subcellularLocation>
        <location evidence="1">Cell outer membrane</location>
        <topology evidence="1">Multi-pass membrane protein</topology>
    </subcellularLocation>
</comment>
<feature type="domain" description="TonB-dependent receptor-like beta-barrel" evidence="12">
    <location>
        <begin position="357"/>
        <end position="842"/>
    </location>
</feature>
<dbReference type="Pfam" id="PF13620">
    <property type="entry name" value="CarboxypepD_reg"/>
    <property type="match status" value="1"/>
</dbReference>
<dbReference type="InterPro" id="IPR036942">
    <property type="entry name" value="Beta-barrel_TonB_sf"/>
</dbReference>
<keyword evidence="7" id="KW-0472">Membrane</keyword>
<evidence type="ECO:0000256" key="3">
    <source>
        <dbReference type="ARBA" id="ARBA00022452"/>
    </source>
</evidence>
<evidence type="ECO:0000256" key="7">
    <source>
        <dbReference type="ARBA" id="ARBA00023136"/>
    </source>
</evidence>
<feature type="signal peptide" evidence="11">
    <location>
        <begin position="1"/>
        <end position="16"/>
    </location>
</feature>
<keyword evidence="4" id="KW-0812">Transmembrane</keyword>
<evidence type="ECO:0000256" key="11">
    <source>
        <dbReference type="SAM" id="SignalP"/>
    </source>
</evidence>